<keyword evidence="1" id="KW-0472">Membrane</keyword>
<evidence type="ECO:0000313" key="2">
    <source>
        <dbReference type="EMBL" id="RNA06455.1"/>
    </source>
</evidence>
<keyword evidence="1" id="KW-1133">Transmembrane helix</keyword>
<comment type="caution">
    <text evidence="2">The sequence shown here is derived from an EMBL/GenBank/DDBJ whole genome shotgun (WGS) entry which is preliminary data.</text>
</comment>
<dbReference type="EMBL" id="REGN01007389">
    <property type="protein sequence ID" value="RNA06455.1"/>
    <property type="molecule type" value="Genomic_DNA"/>
</dbReference>
<gene>
    <name evidence="2" type="ORF">BpHYR1_000386</name>
</gene>
<keyword evidence="1" id="KW-0812">Transmembrane</keyword>
<reference evidence="2 3" key="1">
    <citation type="journal article" date="2018" name="Sci. Rep.">
        <title>Genomic signatures of local adaptation to the degree of environmental predictability in rotifers.</title>
        <authorList>
            <person name="Franch-Gras L."/>
            <person name="Hahn C."/>
            <person name="Garcia-Roger E.M."/>
            <person name="Carmona M.J."/>
            <person name="Serra M."/>
            <person name="Gomez A."/>
        </authorList>
    </citation>
    <scope>NUCLEOTIDE SEQUENCE [LARGE SCALE GENOMIC DNA]</scope>
    <source>
        <strain evidence="2">HYR1</strain>
    </source>
</reference>
<evidence type="ECO:0000313" key="3">
    <source>
        <dbReference type="Proteomes" id="UP000276133"/>
    </source>
</evidence>
<feature type="transmembrane region" description="Helical" evidence="1">
    <location>
        <begin position="45"/>
        <end position="63"/>
    </location>
</feature>
<dbReference type="AlphaFoldDB" id="A0A3M7Q6A9"/>
<keyword evidence="3" id="KW-1185">Reference proteome</keyword>
<dbReference type="Proteomes" id="UP000276133">
    <property type="component" value="Unassembled WGS sequence"/>
</dbReference>
<evidence type="ECO:0000256" key="1">
    <source>
        <dbReference type="SAM" id="Phobius"/>
    </source>
</evidence>
<accession>A0A3M7Q6A9</accession>
<name>A0A3M7Q6A9_BRAPC</name>
<sequence>MIRTRKEKKNYSESLVVFGLKRAVRPRLVFFLCKMHRVHLRNNQITVLFCLFVFNSASALKAFEFFNYNE</sequence>
<proteinExistence type="predicted"/>
<protein>
    <submittedName>
        <fullName evidence="2">Uncharacterized protein</fullName>
    </submittedName>
</protein>
<organism evidence="2 3">
    <name type="scientific">Brachionus plicatilis</name>
    <name type="common">Marine rotifer</name>
    <name type="synonym">Brachionus muelleri</name>
    <dbReference type="NCBI Taxonomy" id="10195"/>
    <lineage>
        <taxon>Eukaryota</taxon>
        <taxon>Metazoa</taxon>
        <taxon>Spiralia</taxon>
        <taxon>Gnathifera</taxon>
        <taxon>Rotifera</taxon>
        <taxon>Eurotatoria</taxon>
        <taxon>Monogononta</taxon>
        <taxon>Pseudotrocha</taxon>
        <taxon>Ploima</taxon>
        <taxon>Brachionidae</taxon>
        <taxon>Brachionus</taxon>
    </lineage>
</organism>